<feature type="binding site" evidence="20">
    <location>
        <position position="436"/>
    </location>
    <ligand>
        <name>ATP</name>
        <dbReference type="ChEBI" id="CHEBI:30616"/>
    </ligand>
</feature>
<dbReference type="Pfam" id="PF00133">
    <property type="entry name" value="tRNA-synt_1"/>
    <property type="match status" value="1"/>
</dbReference>
<evidence type="ECO:0000313" key="26">
    <source>
        <dbReference type="Proteomes" id="UP000327157"/>
    </source>
</evidence>
<comment type="subcellular location">
    <subcellularLocation>
        <location evidence="5">Mitochondrion intermembrane space</location>
    </subcellularLocation>
    <subcellularLocation>
        <location evidence="4">Plastid</location>
        <location evidence="4">Chloroplast thylakoid lumen</location>
    </subcellularLocation>
</comment>
<evidence type="ECO:0000256" key="19">
    <source>
        <dbReference type="ARBA" id="ARBA00058621"/>
    </source>
</evidence>
<keyword evidence="17" id="KW-0546">Nucleotide metabolism</keyword>
<name>A0A5N5H3U1_9ROSA</name>
<evidence type="ECO:0000256" key="13">
    <source>
        <dbReference type="ARBA" id="ARBA00022777"/>
    </source>
</evidence>
<evidence type="ECO:0000256" key="17">
    <source>
        <dbReference type="ARBA" id="ARBA00023080"/>
    </source>
</evidence>
<dbReference type="OrthoDB" id="1676529at2759"/>
<evidence type="ECO:0000256" key="6">
    <source>
        <dbReference type="ARBA" id="ARBA00008142"/>
    </source>
</evidence>
<sequence length="818" mass="91453">MLQFAWYVCCILSRSNSSLHSLLEVYVSFMDDGLGNIKIVPDHFKVSELNIDSFQHVASFILRPRTDNYLRSRSWSRRKLRSEAYMLKFFSLRGLPWGSSTDGEEKVELTAVELESLRTDLADLEEKEAHLKAQLEHVDQILRSARLSGYLYIRTRWKPLPGEPPPLDDTDVDDWLPRFVVLQGPCIFFYLFSTDLSPQDSTLLADIVEVSPLPSFTRDDEGTRHAFCILTSQGLRFECSSASKAQVDSWLSALRTDCELEGSDATDPKDSSASRAARSLLSTPKASSRSYSEGRAVATAAAAALGSKVPLFASSFGRAGSDNASRGWISGALAIPAAAYMLVDQEVHAAELERTFIAIKPDGVQRGLIAEIISRFERKGFKLVGIKVVVPTKDFAQKHYHDLKERPFFSGLCDFLSSGPVIAMVWEGEGVIKYGRKLIGATDPQKSEPGTIRGDLAVVVGRNIIHGSDGPETAKDEINLWFTPSELVAHMKSGVKVEIIVRIKLNSIWGDLICNCGDVYYLIYCFTFAELMLLKISLTKSLGKRLVDGKCRVNPNEHFLNTKALDSLKLGFNLFLRPYAIVFHFPSTQRFPAFSIVFNLPPSTLSPLPVMSSGSRIEEQGEGSKGKRELRKRKKKRKAYDKAPQQQAWAAASTSTSKKMRNARTWDDEDEEYPETLSEVMVREVGESGLSSVDANGLKPFMIVWPPPNVTGTLHIGRALTAAIEDTMSGYNIVRVPGMDQARIATQVVVEKKLMRKKQLTRHDNGREESTGERFYSSCAVWGLRGCFTMDEKRSNAMTEVFVRLHKQELLYMWQVMS</sequence>
<dbReference type="InterPro" id="IPR001564">
    <property type="entry name" value="Nucleoside_diP_kinase"/>
</dbReference>
<dbReference type="InterPro" id="IPR014729">
    <property type="entry name" value="Rossmann-like_a/b/a_fold"/>
</dbReference>
<feature type="binding site" evidence="20">
    <location>
        <position position="442"/>
    </location>
    <ligand>
        <name>ATP</name>
        <dbReference type="ChEBI" id="CHEBI:30616"/>
    </ligand>
</feature>
<dbReference type="InterPro" id="IPR002300">
    <property type="entry name" value="aa-tRNA-synth_Ia"/>
</dbReference>
<dbReference type="Gene3D" id="3.30.70.141">
    <property type="entry name" value="Nucleoside diphosphate kinase-like domain"/>
    <property type="match status" value="1"/>
</dbReference>
<evidence type="ECO:0000313" key="25">
    <source>
        <dbReference type="EMBL" id="KAB2620762.1"/>
    </source>
</evidence>
<evidence type="ECO:0000256" key="5">
    <source>
        <dbReference type="ARBA" id="ARBA00004569"/>
    </source>
</evidence>
<dbReference type="InterPro" id="IPR036850">
    <property type="entry name" value="NDK-like_dom_sf"/>
</dbReference>
<dbReference type="SMART" id="SM00233">
    <property type="entry name" value="PH"/>
    <property type="match status" value="1"/>
</dbReference>
<dbReference type="PROSITE" id="PS00469">
    <property type="entry name" value="NDPK"/>
    <property type="match status" value="1"/>
</dbReference>
<comment type="subunit">
    <text evidence="7">Homohexamer.</text>
</comment>
<evidence type="ECO:0000256" key="11">
    <source>
        <dbReference type="ARBA" id="ARBA00022723"/>
    </source>
</evidence>
<proteinExistence type="inferred from homology"/>
<dbReference type="EC" id="2.7.4.6" evidence="8"/>
<dbReference type="Gene3D" id="2.30.29.30">
    <property type="entry name" value="Pleckstrin-homology domain (PH domain)/Phosphotyrosine-binding domain (PTB)"/>
    <property type="match status" value="1"/>
</dbReference>
<evidence type="ECO:0000256" key="20">
    <source>
        <dbReference type="PROSITE-ProRule" id="PRU00706"/>
    </source>
</evidence>
<evidence type="ECO:0000256" key="1">
    <source>
        <dbReference type="ARBA" id="ARBA00000082"/>
    </source>
</evidence>
<evidence type="ECO:0000256" key="21">
    <source>
        <dbReference type="RuleBase" id="RU004011"/>
    </source>
</evidence>
<dbReference type="HAMAP" id="MF_00451">
    <property type="entry name" value="NDP_kinase"/>
    <property type="match status" value="1"/>
</dbReference>
<dbReference type="PANTHER" id="PTHR34837">
    <property type="entry name" value="OS05G0595500 PROTEIN"/>
    <property type="match status" value="1"/>
</dbReference>
<comment type="function">
    <text evidence="19">Major role in the synthesis of nucleoside triphosphates other than ATP. The ATP gamma phosphate is transferred to the NDP beta phosphate via a ping-pong mechanism, using a phosphorylated active-site intermediate. Shows the highest specificity towards GDP.</text>
</comment>
<keyword evidence="11" id="KW-0479">Metal-binding</keyword>
<reference evidence="25 26" key="1">
    <citation type="submission" date="2019-09" db="EMBL/GenBank/DDBJ databases">
        <authorList>
            <person name="Ou C."/>
        </authorList>
    </citation>
    <scope>NUCLEOTIDE SEQUENCE [LARGE SCALE GENOMIC DNA]</scope>
    <source>
        <strain evidence="25">S2</strain>
        <tissue evidence="25">Leaf</tissue>
    </source>
</reference>
<dbReference type="GO" id="GO:0006418">
    <property type="term" value="P:tRNA aminoacylation for protein translation"/>
    <property type="evidence" value="ECO:0007669"/>
    <property type="project" value="InterPro"/>
</dbReference>
<organism evidence="25 26">
    <name type="scientific">Pyrus ussuriensis x Pyrus communis</name>
    <dbReference type="NCBI Taxonomy" id="2448454"/>
    <lineage>
        <taxon>Eukaryota</taxon>
        <taxon>Viridiplantae</taxon>
        <taxon>Streptophyta</taxon>
        <taxon>Embryophyta</taxon>
        <taxon>Tracheophyta</taxon>
        <taxon>Spermatophyta</taxon>
        <taxon>Magnoliopsida</taxon>
        <taxon>eudicotyledons</taxon>
        <taxon>Gunneridae</taxon>
        <taxon>Pentapetalae</taxon>
        <taxon>rosids</taxon>
        <taxon>fabids</taxon>
        <taxon>Rosales</taxon>
        <taxon>Rosaceae</taxon>
        <taxon>Amygdaloideae</taxon>
        <taxon>Maleae</taxon>
        <taxon>Pyrus</taxon>
    </lineage>
</organism>
<feature type="compositionally biased region" description="Basic and acidic residues" evidence="23">
    <location>
        <begin position="616"/>
        <end position="627"/>
    </location>
</feature>
<dbReference type="GO" id="GO:0006241">
    <property type="term" value="P:CTP biosynthetic process"/>
    <property type="evidence" value="ECO:0007669"/>
    <property type="project" value="InterPro"/>
</dbReference>
<reference evidence="25 26" key="2">
    <citation type="submission" date="2019-11" db="EMBL/GenBank/DDBJ databases">
        <title>A de novo genome assembly of a pear dwarfing rootstock.</title>
        <authorList>
            <person name="Wang F."/>
            <person name="Wang J."/>
            <person name="Li S."/>
            <person name="Zhang Y."/>
            <person name="Fang M."/>
            <person name="Ma L."/>
            <person name="Zhao Y."/>
            <person name="Jiang S."/>
        </authorList>
    </citation>
    <scope>NUCLEOTIDE SEQUENCE [LARGE SCALE GENOMIC DNA]</scope>
    <source>
        <strain evidence="25">S2</strain>
        <tissue evidence="25">Leaf</tissue>
    </source>
</reference>
<evidence type="ECO:0000256" key="4">
    <source>
        <dbReference type="ARBA" id="ARBA00004456"/>
    </source>
</evidence>
<feature type="coiled-coil region" evidence="22">
    <location>
        <begin position="107"/>
        <end position="141"/>
    </location>
</feature>
<evidence type="ECO:0000256" key="10">
    <source>
        <dbReference type="ARBA" id="ARBA00022679"/>
    </source>
</evidence>
<dbReference type="FunFam" id="3.30.70.141:FF:000005">
    <property type="entry name" value="Nucleoside diphosphate kinase"/>
    <property type="match status" value="1"/>
</dbReference>
<dbReference type="InterPro" id="IPR011993">
    <property type="entry name" value="PH-like_dom_sf"/>
</dbReference>
<dbReference type="CDD" id="cd04413">
    <property type="entry name" value="NDPk_I"/>
    <property type="match status" value="1"/>
</dbReference>
<dbReference type="AlphaFoldDB" id="A0A5N5H3U1"/>
<keyword evidence="10" id="KW-0808">Transferase</keyword>
<keyword evidence="15" id="KW-0460">Magnesium</keyword>
<keyword evidence="13 25" id="KW-0418">Kinase</keyword>
<evidence type="ECO:0000256" key="8">
    <source>
        <dbReference type="ARBA" id="ARBA00012966"/>
    </source>
</evidence>
<comment type="cofactor">
    <cofactor evidence="3">
        <name>Mg(2+)</name>
        <dbReference type="ChEBI" id="CHEBI:18420"/>
    </cofactor>
</comment>
<evidence type="ECO:0000256" key="22">
    <source>
        <dbReference type="SAM" id="Coils"/>
    </source>
</evidence>
<evidence type="ECO:0000256" key="23">
    <source>
        <dbReference type="SAM" id="MobiDB-lite"/>
    </source>
</evidence>
<feature type="active site" description="Pros-phosphohistidine intermediate" evidence="20">
    <location>
        <position position="466"/>
    </location>
</feature>
<keyword evidence="18" id="KW-0030">Aminoacyl-tRNA synthetase</keyword>
<dbReference type="SUPFAM" id="SSF54919">
    <property type="entry name" value="Nucleoside diphosphate kinase, NDK"/>
    <property type="match status" value="1"/>
</dbReference>
<evidence type="ECO:0000256" key="3">
    <source>
        <dbReference type="ARBA" id="ARBA00001946"/>
    </source>
</evidence>
<feature type="binding site" evidence="20">
    <location>
        <position position="408"/>
    </location>
    <ligand>
        <name>ATP</name>
        <dbReference type="ChEBI" id="CHEBI:30616"/>
    </ligand>
</feature>
<dbReference type="Pfam" id="PF00169">
    <property type="entry name" value="PH"/>
    <property type="match status" value="1"/>
</dbReference>
<feature type="binding site" evidence="20">
    <location>
        <position position="463"/>
    </location>
    <ligand>
        <name>ATP</name>
        <dbReference type="ChEBI" id="CHEBI:30616"/>
    </ligand>
</feature>
<dbReference type="PROSITE" id="PS51374">
    <property type="entry name" value="NDPK_LIKE"/>
    <property type="match status" value="1"/>
</dbReference>
<dbReference type="InterPro" id="IPR034907">
    <property type="entry name" value="NDK-like_dom"/>
</dbReference>
<keyword evidence="22" id="KW-0175">Coiled coil</keyword>
<dbReference type="Gene3D" id="3.40.50.620">
    <property type="entry name" value="HUPs"/>
    <property type="match status" value="1"/>
</dbReference>
<evidence type="ECO:0000256" key="14">
    <source>
        <dbReference type="ARBA" id="ARBA00022840"/>
    </source>
</evidence>
<dbReference type="Pfam" id="PF00334">
    <property type="entry name" value="NDK"/>
    <property type="match status" value="1"/>
</dbReference>
<comment type="caution">
    <text evidence="25">The sequence shown here is derived from an EMBL/GenBank/DDBJ whole genome shotgun (WGS) entry which is preliminary data.</text>
</comment>
<dbReference type="InterPro" id="IPR023005">
    <property type="entry name" value="Nucleoside_diP_kinase_AS"/>
</dbReference>
<dbReference type="GO" id="GO:0009543">
    <property type="term" value="C:chloroplast thylakoid lumen"/>
    <property type="evidence" value="ECO:0007669"/>
    <property type="project" value="UniProtKB-SubCell"/>
</dbReference>
<comment type="catalytic activity">
    <reaction evidence="1">
        <text>a 2'-deoxyribonucleoside 5'-diphosphate + ATP = a 2'-deoxyribonucleoside 5'-triphosphate + ADP</text>
        <dbReference type="Rhea" id="RHEA:44640"/>
        <dbReference type="ChEBI" id="CHEBI:30616"/>
        <dbReference type="ChEBI" id="CHEBI:61560"/>
        <dbReference type="ChEBI" id="CHEBI:73316"/>
        <dbReference type="ChEBI" id="CHEBI:456216"/>
        <dbReference type="EC" id="2.7.4.6"/>
    </reaction>
</comment>
<feature type="domain" description="PH" evidence="24">
    <location>
        <begin position="144"/>
        <end position="259"/>
    </location>
</feature>
<dbReference type="NCBIfam" id="NF001908">
    <property type="entry name" value="PRK00668.1"/>
    <property type="match status" value="1"/>
</dbReference>
<dbReference type="GO" id="GO:0004550">
    <property type="term" value="F:nucleoside diphosphate kinase activity"/>
    <property type="evidence" value="ECO:0007669"/>
    <property type="project" value="UniProtKB-EC"/>
</dbReference>
<feature type="compositionally biased region" description="Basic residues" evidence="23">
    <location>
        <begin position="628"/>
        <end position="639"/>
    </location>
</feature>
<feature type="binding site" evidence="20">
    <location>
        <position position="453"/>
    </location>
    <ligand>
        <name>ATP</name>
        <dbReference type="ChEBI" id="CHEBI:30616"/>
    </ligand>
</feature>
<dbReference type="SUPFAM" id="SSF52374">
    <property type="entry name" value="Nucleotidylyl transferase"/>
    <property type="match status" value="1"/>
</dbReference>
<keyword evidence="9" id="KW-0436">Ligase</keyword>
<evidence type="ECO:0000256" key="16">
    <source>
        <dbReference type="ARBA" id="ARBA00022917"/>
    </source>
</evidence>
<dbReference type="GO" id="GO:0005524">
    <property type="term" value="F:ATP binding"/>
    <property type="evidence" value="ECO:0007669"/>
    <property type="project" value="UniProtKB-KW"/>
</dbReference>
<keyword evidence="14" id="KW-0067">ATP-binding</keyword>
<dbReference type="GO" id="GO:0006228">
    <property type="term" value="P:UTP biosynthetic process"/>
    <property type="evidence" value="ECO:0007669"/>
    <property type="project" value="InterPro"/>
</dbReference>
<dbReference type="EMBL" id="SMOL01000293">
    <property type="protein sequence ID" value="KAB2620762.1"/>
    <property type="molecule type" value="Genomic_DNA"/>
</dbReference>
<evidence type="ECO:0000256" key="18">
    <source>
        <dbReference type="ARBA" id="ARBA00023146"/>
    </source>
</evidence>
<evidence type="ECO:0000256" key="12">
    <source>
        <dbReference type="ARBA" id="ARBA00022741"/>
    </source>
</evidence>
<evidence type="ECO:0000256" key="7">
    <source>
        <dbReference type="ARBA" id="ARBA00011643"/>
    </source>
</evidence>
<evidence type="ECO:0000259" key="24">
    <source>
        <dbReference type="PROSITE" id="PS50003"/>
    </source>
</evidence>
<comment type="similarity">
    <text evidence="6 20 21">Belongs to the NDK family.</text>
</comment>
<evidence type="ECO:0000256" key="15">
    <source>
        <dbReference type="ARBA" id="ARBA00022842"/>
    </source>
</evidence>
<dbReference type="PRINTS" id="PR01243">
    <property type="entry name" value="NUCDPKINASE"/>
</dbReference>
<feature type="compositionally biased region" description="Low complexity" evidence="23">
    <location>
        <begin position="642"/>
        <end position="657"/>
    </location>
</feature>
<dbReference type="PANTHER" id="PTHR34837:SF2">
    <property type="entry name" value="OS05G0595500 PROTEIN"/>
    <property type="match status" value="1"/>
</dbReference>
<dbReference type="GO" id="GO:0005758">
    <property type="term" value="C:mitochondrial intermembrane space"/>
    <property type="evidence" value="ECO:0007669"/>
    <property type="project" value="UniProtKB-SubCell"/>
</dbReference>
<feature type="region of interest" description="Disordered" evidence="23">
    <location>
        <begin position="261"/>
        <end position="281"/>
    </location>
</feature>
<dbReference type="InterPro" id="IPR001849">
    <property type="entry name" value="PH_domain"/>
</dbReference>
<dbReference type="CDD" id="cd00821">
    <property type="entry name" value="PH"/>
    <property type="match status" value="1"/>
</dbReference>
<feature type="region of interest" description="Disordered" evidence="23">
    <location>
        <begin position="611"/>
        <end position="672"/>
    </location>
</feature>
<keyword evidence="26" id="KW-1185">Reference proteome</keyword>
<feature type="binding site" evidence="20">
    <location>
        <position position="360"/>
    </location>
    <ligand>
        <name>ATP</name>
        <dbReference type="ChEBI" id="CHEBI:30616"/>
    </ligand>
</feature>
<gene>
    <name evidence="25" type="ORF">D8674_039520</name>
</gene>
<dbReference type="GO" id="GO:0006183">
    <property type="term" value="P:GTP biosynthetic process"/>
    <property type="evidence" value="ECO:0007669"/>
    <property type="project" value="InterPro"/>
</dbReference>
<evidence type="ECO:0000256" key="9">
    <source>
        <dbReference type="ARBA" id="ARBA00022598"/>
    </source>
</evidence>
<dbReference type="PROSITE" id="PS50003">
    <property type="entry name" value="PH_DOMAIN"/>
    <property type="match status" value="1"/>
</dbReference>
<dbReference type="Proteomes" id="UP000327157">
    <property type="component" value="Unassembled WGS sequence"/>
</dbReference>
<evidence type="ECO:0000256" key="2">
    <source>
        <dbReference type="ARBA" id="ARBA00000937"/>
    </source>
</evidence>
<keyword evidence="12" id="KW-0547">Nucleotide-binding</keyword>
<accession>A0A5N5H3U1</accession>
<dbReference type="GO" id="GO:0004812">
    <property type="term" value="F:aminoacyl-tRNA ligase activity"/>
    <property type="evidence" value="ECO:0007669"/>
    <property type="project" value="UniProtKB-KW"/>
</dbReference>
<dbReference type="SUPFAM" id="SSF50729">
    <property type="entry name" value="PH domain-like"/>
    <property type="match status" value="1"/>
</dbReference>
<dbReference type="SMART" id="SM00562">
    <property type="entry name" value="NDK"/>
    <property type="match status" value="1"/>
</dbReference>
<dbReference type="GO" id="GO:0046872">
    <property type="term" value="F:metal ion binding"/>
    <property type="evidence" value="ECO:0007669"/>
    <property type="project" value="UniProtKB-KW"/>
</dbReference>
<protein>
    <recommendedName>
        <fullName evidence="8">nucleoside-diphosphate kinase</fullName>
        <ecNumber evidence="8">2.7.4.6</ecNumber>
    </recommendedName>
</protein>
<keyword evidence="16" id="KW-0648">Protein biosynthesis</keyword>
<comment type="catalytic activity">
    <reaction evidence="2">
        <text>a ribonucleoside 5'-diphosphate + ATP = a ribonucleoside 5'-triphosphate + ADP</text>
        <dbReference type="Rhea" id="RHEA:18113"/>
        <dbReference type="ChEBI" id="CHEBI:30616"/>
        <dbReference type="ChEBI" id="CHEBI:57930"/>
        <dbReference type="ChEBI" id="CHEBI:61557"/>
        <dbReference type="ChEBI" id="CHEBI:456216"/>
        <dbReference type="EC" id="2.7.4.6"/>
    </reaction>
</comment>